<dbReference type="Pfam" id="PF10218">
    <property type="entry name" value="SPRING1"/>
    <property type="match status" value="1"/>
</dbReference>
<accession>A0A7R8ZNC9</accession>
<evidence type="ECO:0000256" key="5">
    <source>
        <dbReference type="ARBA" id="ARBA00023136"/>
    </source>
</evidence>
<comment type="similarity">
    <text evidence="7">Belongs to the SPRING family.</text>
</comment>
<reference evidence="9" key="1">
    <citation type="submission" date="2020-11" db="EMBL/GenBank/DDBJ databases">
        <authorList>
            <person name="Tran Van P."/>
        </authorList>
    </citation>
    <scope>NUCLEOTIDE SEQUENCE</scope>
</reference>
<keyword evidence="2" id="KW-0812">Transmembrane</keyword>
<dbReference type="OrthoDB" id="70142at2759"/>
<keyword evidence="6" id="KW-0325">Glycoprotein</keyword>
<organism evidence="9">
    <name type="scientific">Cyprideis torosa</name>
    <dbReference type="NCBI Taxonomy" id="163714"/>
    <lineage>
        <taxon>Eukaryota</taxon>
        <taxon>Metazoa</taxon>
        <taxon>Ecdysozoa</taxon>
        <taxon>Arthropoda</taxon>
        <taxon>Crustacea</taxon>
        <taxon>Oligostraca</taxon>
        <taxon>Ostracoda</taxon>
        <taxon>Podocopa</taxon>
        <taxon>Podocopida</taxon>
        <taxon>Cytherocopina</taxon>
        <taxon>Cytheroidea</taxon>
        <taxon>Cytherideidae</taxon>
        <taxon>Cyprideis</taxon>
    </lineage>
</organism>
<evidence type="ECO:0000256" key="7">
    <source>
        <dbReference type="ARBA" id="ARBA00023461"/>
    </source>
</evidence>
<evidence type="ECO:0000256" key="6">
    <source>
        <dbReference type="ARBA" id="ARBA00023180"/>
    </source>
</evidence>
<name>A0A7R8ZNC9_9CRUS</name>
<evidence type="ECO:0000256" key="3">
    <source>
        <dbReference type="ARBA" id="ARBA00022989"/>
    </source>
</evidence>
<gene>
    <name evidence="9" type="ORF">CTOB1V02_LOCUS8123</name>
</gene>
<dbReference type="AlphaFoldDB" id="A0A7R8ZNC9"/>
<comment type="subcellular location">
    <subcellularLocation>
        <location evidence="1">Golgi apparatus membrane</location>
        <topology evidence="1">Single-pass membrane protein</topology>
    </subcellularLocation>
</comment>
<evidence type="ECO:0000256" key="2">
    <source>
        <dbReference type="ARBA" id="ARBA00022692"/>
    </source>
</evidence>
<evidence type="ECO:0000256" key="8">
    <source>
        <dbReference type="ARBA" id="ARBA00023485"/>
    </source>
</evidence>
<evidence type="ECO:0000256" key="4">
    <source>
        <dbReference type="ARBA" id="ARBA00023034"/>
    </source>
</evidence>
<proteinExistence type="inferred from homology"/>
<evidence type="ECO:0000313" key="9">
    <source>
        <dbReference type="EMBL" id="CAD7230262.1"/>
    </source>
</evidence>
<dbReference type="PANTHER" id="PTHR13481:SF0">
    <property type="entry name" value="SREBP REGULATING GENE PROTEIN"/>
    <property type="match status" value="1"/>
</dbReference>
<dbReference type="GO" id="GO:2000640">
    <property type="term" value="P:positive regulation of SREBP signaling pathway"/>
    <property type="evidence" value="ECO:0007669"/>
    <property type="project" value="InterPro"/>
</dbReference>
<protein>
    <recommendedName>
        <fullName evidence="8">SREBP regulating gene protein</fullName>
    </recommendedName>
</protein>
<dbReference type="InterPro" id="IPR019352">
    <property type="entry name" value="SPRING1"/>
</dbReference>
<dbReference type="GO" id="GO:0000139">
    <property type="term" value="C:Golgi membrane"/>
    <property type="evidence" value="ECO:0007669"/>
    <property type="project" value="UniProtKB-SubCell"/>
</dbReference>
<keyword evidence="5" id="KW-0472">Membrane</keyword>
<keyword evidence="3" id="KW-1133">Transmembrane helix</keyword>
<dbReference type="PANTHER" id="PTHR13481">
    <property type="entry name" value="SREBP REGULATING GENE PROTEIN"/>
    <property type="match status" value="1"/>
</dbReference>
<sequence>MDLDDYHFHPRYLEDPDHRHTSTFFLILLACGRFLRKKVVLGAIFSFSLIYCLYNLSVNSSAGPRFMRSPIEEPLPPMRLPENFRWALNGEEDAGPPEEHSYASQTVLPLPPPVNGSMGDGDPPVGAGAEQIGGKRSLMSTCRNSVQGKELIADDRGFLCLRRNLLPSGCCNSHVVETQRFACSECNLENHCCPFYEQCISCCLDPKKRPILQALVDNVKDHREGIIYSSVSDHFELCLAKCRTSSSSVKQENIYRNPKTKHCYGPSQASSVAVDRARLREA</sequence>
<dbReference type="EMBL" id="OB662568">
    <property type="protein sequence ID" value="CAD7230262.1"/>
    <property type="molecule type" value="Genomic_DNA"/>
</dbReference>
<evidence type="ECO:0000256" key="1">
    <source>
        <dbReference type="ARBA" id="ARBA00004194"/>
    </source>
</evidence>
<keyword evidence="4" id="KW-0333">Golgi apparatus</keyword>